<comment type="function">
    <text evidence="5">Involved in urease metallocenter assembly. Binds nickel. Probably functions as a nickel donor during metallocenter assembly.</text>
</comment>
<evidence type="ECO:0000256" key="1">
    <source>
        <dbReference type="ARBA" id="ARBA00004496"/>
    </source>
</evidence>
<dbReference type="InterPro" id="IPR004029">
    <property type="entry name" value="UreE_N"/>
</dbReference>
<keyword evidence="9" id="KW-1185">Reference proteome</keyword>
<dbReference type="Proteomes" id="UP001165641">
    <property type="component" value="Unassembled WGS sequence"/>
</dbReference>
<keyword evidence="3 5" id="KW-0533">Nickel</keyword>
<dbReference type="Gene3D" id="3.30.70.790">
    <property type="entry name" value="UreE, C-terminal domain"/>
    <property type="match status" value="1"/>
</dbReference>
<dbReference type="CDD" id="cd00571">
    <property type="entry name" value="UreE"/>
    <property type="match status" value="1"/>
</dbReference>
<evidence type="ECO:0000313" key="8">
    <source>
        <dbReference type="EMBL" id="MDB6176561.1"/>
    </source>
</evidence>
<comment type="similarity">
    <text evidence="5">Belongs to the UreE family.</text>
</comment>
<evidence type="ECO:0000256" key="3">
    <source>
        <dbReference type="ARBA" id="ARBA00022596"/>
    </source>
</evidence>
<dbReference type="RefSeq" id="WP_271887685.1">
    <property type="nucleotide sequence ID" value="NZ_JAQBIE010000003.1"/>
</dbReference>
<sequence>MTLHCHRIIRNAQGPFAAEIALDYESRLLRRKRLTSAAGDFMLDLPEVVSVEDGDAFALSDGRLVVMRAAPEPVLVVTGDLARLAWHIGNRHTPCRIEADRLIIRQDHVLEAMLRQLGAAVERADLPFSPEGGAYGHGRTFGHDHGHSHDHGHGHGHDHDHHHEHA</sequence>
<dbReference type="PIRSF" id="PIRSF036402">
    <property type="entry name" value="Ureas_acces_UreE"/>
    <property type="match status" value="1"/>
</dbReference>
<protein>
    <recommendedName>
        <fullName evidence="5">Urease accessory protein UreE</fullName>
    </recommendedName>
</protein>
<evidence type="ECO:0000259" key="7">
    <source>
        <dbReference type="SMART" id="SM00988"/>
    </source>
</evidence>
<proteinExistence type="inferred from homology"/>
<keyword evidence="2 5" id="KW-0963">Cytoplasm</keyword>
<dbReference type="InterPro" id="IPR036118">
    <property type="entry name" value="UreE_N_sf"/>
</dbReference>
<evidence type="ECO:0000256" key="5">
    <source>
        <dbReference type="HAMAP-Rule" id="MF_00822"/>
    </source>
</evidence>
<dbReference type="Pfam" id="PF02814">
    <property type="entry name" value="UreE_N"/>
    <property type="match status" value="1"/>
</dbReference>
<evidence type="ECO:0000256" key="2">
    <source>
        <dbReference type="ARBA" id="ARBA00022490"/>
    </source>
</evidence>
<evidence type="ECO:0000256" key="4">
    <source>
        <dbReference type="ARBA" id="ARBA00023186"/>
    </source>
</evidence>
<feature type="region of interest" description="Disordered" evidence="6">
    <location>
        <begin position="132"/>
        <end position="166"/>
    </location>
</feature>
<comment type="subcellular location">
    <subcellularLocation>
        <location evidence="1 5">Cytoplasm</location>
    </subcellularLocation>
</comment>
<dbReference type="SUPFAM" id="SSF69287">
    <property type="entry name" value="Urease metallochaperone UreE, N-terminal domain"/>
    <property type="match status" value="1"/>
</dbReference>
<gene>
    <name evidence="5" type="primary">ureE</name>
    <name evidence="8" type="ORF">PAF17_03475</name>
</gene>
<dbReference type="HAMAP" id="MF_00822">
    <property type="entry name" value="UreE"/>
    <property type="match status" value="1"/>
</dbReference>
<dbReference type="SMART" id="SM00988">
    <property type="entry name" value="UreE_N"/>
    <property type="match status" value="1"/>
</dbReference>
<evidence type="ECO:0000256" key="6">
    <source>
        <dbReference type="SAM" id="MobiDB-lite"/>
    </source>
</evidence>
<dbReference type="InterPro" id="IPR007864">
    <property type="entry name" value="UreE_C_dom"/>
</dbReference>
<comment type="caution">
    <text evidence="8">The sequence shown here is derived from an EMBL/GenBank/DDBJ whole genome shotgun (WGS) entry which is preliminary data.</text>
</comment>
<reference evidence="8" key="1">
    <citation type="submission" date="2022-12" db="EMBL/GenBank/DDBJ databases">
        <title>Paracoccus onchidii sp. nov., isolated from a marine invertebrate from the South China Sea.</title>
        <authorList>
            <person name="Xu S."/>
            <person name="Liu Z."/>
            <person name="Xu Y."/>
        </authorList>
    </citation>
    <scope>NUCLEOTIDE SEQUENCE</scope>
    <source>
        <strain evidence="8">Z330</strain>
    </source>
</reference>
<dbReference type="Gene3D" id="2.60.260.20">
    <property type="entry name" value="Urease metallochaperone UreE, N-terminal domain"/>
    <property type="match status" value="1"/>
</dbReference>
<dbReference type="SUPFAM" id="SSF69737">
    <property type="entry name" value="Urease metallochaperone UreE, C-terminal domain"/>
    <property type="match status" value="1"/>
</dbReference>
<feature type="compositionally biased region" description="Basic and acidic residues" evidence="6">
    <location>
        <begin position="141"/>
        <end position="166"/>
    </location>
</feature>
<keyword evidence="4 5" id="KW-0143">Chaperone</keyword>
<dbReference type="EMBL" id="JAQBIE010000003">
    <property type="protein sequence ID" value="MDB6176561.1"/>
    <property type="molecule type" value="Genomic_DNA"/>
</dbReference>
<evidence type="ECO:0000313" key="9">
    <source>
        <dbReference type="Proteomes" id="UP001165641"/>
    </source>
</evidence>
<dbReference type="InterPro" id="IPR012406">
    <property type="entry name" value="UreE"/>
</dbReference>
<dbReference type="Pfam" id="PF05194">
    <property type="entry name" value="UreE_C"/>
    <property type="match status" value="1"/>
</dbReference>
<accession>A0ABT4ZB18</accession>
<name>A0ABT4ZB18_9RHOB</name>
<feature type="domain" description="UreE urease accessory N-terminal" evidence="7">
    <location>
        <begin position="1"/>
        <end position="65"/>
    </location>
</feature>
<organism evidence="8 9">
    <name type="scientific">Paracoccus onchidii</name>
    <dbReference type="NCBI Taxonomy" id="3017813"/>
    <lineage>
        <taxon>Bacteria</taxon>
        <taxon>Pseudomonadati</taxon>
        <taxon>Pseudomonadota</taxon>
        <taxon>Alphaproteobacteria</taxon>
        <taxon>Rhodobacterales</taxon>
        <taxon>Paracoccaceae</taxon>
        <taxon>Paracoccus</taxon>
    </lineage>
</organism>